<feature type="transmembrane region" description="Helical" evidence="5">
    <location>
        <begin position="12"/>
        <end position="28"/>
    </location>
</feature>
<feature type="region of interest" description="Disordered" evidence="4">
    <location>
        <begin position="448"/>
        <end position="477"/>
    </location>
</feature>
<dbReference type="PANTHER" id="PTHR32089">
    <property type="entry name" value="METHYL-ACCEPTING CHEMOTAXIS PROTEIN MCPB"/>
    <property type="match status" value="1"/>
</dbReference>
<evidence type="ECO:0000259" key="6">
    <source>
        <dbReference type="PROSITE" id="PS50111"/>
    </source>
</evidence>
<dbReference type="SUPFAM" id="SSF58104">
    <property type="entry name" value="Methyl-accepting chemotaxis protein (MCP) signaling domain"/>
    <property type="match status" value="1"/>
</dbReference>
<dbReference type="InterPro" id="IPR004090">
    <property type="entry name" value="Chemotax_Me-accpt_rcpt"/>
</dbReference>
<name>A0ABV6LK66_9BACI</name>
<feature type="transmembrane region" description="Helical" evidence="5">
    <location>
        <begin position="140"/>
        <end position="159"/>
    </location>
</feature>
<accession>A0ABV6LK66</accession>
<dbReference type="Gene3D" id="1.10.287.950">
    <property type="entry name" value="Methyl-accepting chemotaxis protein"/>
    <property type="match status" value="1"/>
</dbReference>
<keyword evidence="5" id="KW-0812">Transmembrane</keyword>
<keyword evidence="5" id="KW-1133">Transmembrane helix</keyword>
<evidence type="ECO:0000256" key="5">
    <source>
        <dbReference type="SAM" id="Phobius"/>
    </source>
</evidence>
<evidence type="ECO:0000256" key="3">
    <source>
        <dbReference type="PROSITE-ProRule" id="PRU00284"/>
    </source>
</evidence>
<dbReference type="Proteomes" id="UP001589836">
    <property type="component" value="Unassembled WGS sequence"/>
</dbReference>
<evidence type="ECO:0000313" key="7">
    <source>
        <dbReference type="EMBL" id="MFC0522790.1"/>
    </source>
</evidence>
<evidence type="ECO:0000256" key="4">
    <source>
        <dbReference type="SAM" id="MobiDB-lite"/>
    </source>
</evidence>
<dbReference type="PRINTS" id="PR00260">
    <property type="entry name" value="CHEMTRNSDUCR"/>
</dbReference>
<proteinExistence type="inferred from homology"/>
<comment type="similarity">
    <text evidence="2">Belongs to the methyl-accepting chemotaxis (MCP) protein family.</text>
</comment>
<feature type="domain" description="Methyl-accepting transducer" evidence="6">
    <location>
        <begin position="210"/>
        <end position="467"/>
    </location>
</feature>
<feature type="compositionally biased region" description="Basic and acidic residues" evidence="4">
    <location>
        <begin position="461"/>
        <end position="475"/>
    </location>
</feature>
<keyword evidence="1 3" id="KW-0807">Transducer</keyword>
<feature type="transmembrane region" description="Helical" evidence="5">
    <location>
        <begin position="106"/>
        <end position="128"/>
    </location>
</feature>
<dbReference type="InterPro" id="IPR004089">
    <property type="entry name" value="MCPsignal_dom"/>
</dbReference>
<dbReference type="SMART" id="SM00283">
    <property type="entry name" value="MA"/>
    <property type="match status" value="1"/>
</dbReference>
<evidence type="ECO:0000256" key="1">
    <source>
        <dbReference type="ARBA" id="ARBA00023224"/>
    </source>
</evidence>
<dbReference type="EMBL" id="JBHLTP010000003">
    <property type="protein sequence ID" value="MFC0522790.1"/>
    <property type="molecule type" value="Genomic_DNA"/>
</dbReference>
<feature type="compositionally biased region" description="Polar residues" evidence="4">
    <location>
        <begin position="448"/>
        <end position="460"/>
    </location>
</feature>
<protein>
    <submittedName>
        <fullName evidence="7">Methyl-accepting chemotaxis protein</fullName>
    </submittedName>
</protein>
<evidence type="ECO:0000313" key="8">
    <source>
        <dbReference type="Proteomes" id="UP001589836"/>
    </source>
</evidence>
<keyword evidence="8" id="KW-1185">Reference proteome</keyword>
<comment type="caution">
    <text evidence="7">The sequence shown here is derived from an EMBL/GenBank/DDBJ whole genome shotgun (WGS) entry which is preliminary data.</text>
</comment>
<organism evidence="7 8">
    <name type="scientific">Pontibacillus salicampi</name>
    <dbReference type="NCBI Taxonomy" id="1449801"/>
    <lineage>
        <taxon>Bacteria</taxon>
        <taxon>Bacillati</taxon>
        <taxon>Bacillota</taxon>
        <taxon>Bacilli</taxon>
        <taxon>Bacillales</taxon>
        <taxon>Bacillaceae</taxon>
        <taxon>Pontibacillus</taxon>
    </lineage>
</organism>
<dbReference type="Pfam" id="PF00015">
    <property type="entry name" value="MCPsignal"/>
    <property type="match status" value="1"/>
</dbReference>
<evidence type="ECO:0000256" key="2">
    <source>
        <dbReference type="ARBA" id="ARBA00029447"/>
    </source>
</evidence>
<feature type="transmembrane region" description="Helical" evidence="5">
    <location>
        <begin position="62"/>
        <end position="80"/>
    </location>
</feature>
<gene>
    <name evidence="7" type="ORF">ACFFGV_04190</name>
</gene>
<sequence>MKKHVHSNDRLVLWYLLLNLVVAVPFAFFSINSITWLVITASVLTCLSILSYWFGKAPTVRMYGNTILLVVYFSLFIHGLDGMIEAHFHFAFGMVAIAIYNRAKPVILIASLFALHHLVFMFVDPTMIFNHGVNNNNAHYWFTFMLHAVAVISIAVPLVQRVLWSQRRIADAEKARQESTLKQEGLEHVMKEQSVISNKLIENLRVIKQGSSLSSLNSMETSRTFYEMASGIEEHASSIVHINEHLRQMAEDITETSSVANTMNQETFHSVQALDIGKENLQTLTSHMKDLAGHIHITDGTITELAQKTKQIEGIIHAIQQVANQTNLLALNASIEAARAGDAGRGFGVVANEIRNLAEQSTASSNEIENILSGILLDVQQVVHQIKEETTIIDQSQSYTTDVEAAFQKIEDSVQCVLSQSQQADSLSNSIHDQAQTISEEMGNISEFSKQSAASIQEVTSHVEDQSQQHQHTDDALGELEAIAEKLNHGGKEGRE</sequence>
<keyword evidence="5" id="KW-0472">Membrane</keyword>
<dbReference type="PROSITE" id="PS50111">
    <property type="entry name" value="CHEMOTAXIS_TRANSDUC_2"/>
    <property type="match status" value="1"/>
</dbReference>
<reference evidence="7 8" key="1">
    <citation type="submission" date="2024-09" db="EMBL/GenBank/DDBJ databases">
        <authorList>
            <person name="Sun Q."/>
            <person name="Mori K."/>
        </authorList>
    </citation>
    <scope>NUCLEOTIDE SEQUENCE [LARGE SCALE GENOMIC DNA]</scope>
    <source>
        <strain evidence="7 8">NCAIM B.02529</strain>
    </source>
</reference>
<dbReference type="PANTHER" id="PTHR32089:SF112">
    <property type="entry name" value="LYSOZYME-LIKE PROTEIN-RELATED"/>
    <property type="match status" value="1"/>
</dbReference>
<feature type="transmembrane region" description="Helical" evidence="5">
    <location>
        <begin position="86"/>
        <end position="101"/>
    </location>
</feature>
<feature type="transmembrane region" description="Helical" evidence="5">
    <location>
        <begin position="34"/>
        <end position="55"/>
    </location>
</feature>
<dbReference type="RefSeq" id="WP_377345320.1">
    <property type="nucleotide sequence ID" value="NZ_JBHLTP010000003.1"/>
</dbReference>